<comment type="similarity">
    <text evidence="2 9">Belongs to the ABC-2 integral membrane protein family.</text>
</comment>
<evidence type="ECO:0000259" key="10">
    <source>
        <dbReference type="PROSITE" id="PS51012"/>
    </source>
</evidence>
<sequence length="311" mass="34169">MITPVDADARAAAVAELPFERVGQRSGFVRGTRHSLSDVWAHRELLGLLVKRELKARYKDSSLGVVWSLFRPLAQLLIYYFAIGQVLGAARATPDFAIFVFIGLTMWGLFSEIVTGSTTSILANAGLVKKVYLPREIFPLSAIGGALFNFLVQLVVLTIAIVLLSTVPFGWNLSLLLAPLAVVTLVVFATAIGLFLSAVNVYLRDTQHLIEIAVVILFWGSPIVYSYTYVHKLLQGSWLEQLYLTNPVTVAIISMQKALWAAGSVSEGALSQVWPPNLGVRLLVTLLVSVILLWLSQRTFSRLQGNFAQEL</sequence>
<dbReference type="eggNOG" id="COG1682">
    <property type="taxonomic scope" value="Bacteria"/>
</dbReference>
<keyword evidence="12" id="KW-1185">Reference proteome</keyword>
<feature type="transmembrane region" description="Helical" evidence="9">
    <location>
        <begin position="278"/>
        <end position="295"/>
    </location>
</feature>
<evidence type="ECO:0000313" key="12">
    <source>
        <dbReference type="Proteomes" id="UP000016743"/>
    </source>
</evidence>
<dbReference type="Pfam" id="PF01061">
    <property type="entry name" value="ABC2_membrane"/>
    <property type="match status" value="1"/>
</dbReference>
<evidence type="ECO:0000256" key="5">
    <source>
        <dbReference type="ARBA" id="ARBA00022519"/>
    </source>
</evidence>
<evidence type="ECO:0000256" key="2">
    <source>
        <dbReference type="ARBA" id="ARBA00007783"/>
    </source>
</evidence>
<dbReference type="AlphaFoldDB" id="U3P5G6"/>
<dbReference type="GO" id="GO:0140359">
    <property type="term" value="F:ABC-type transporter activity"/>
    <property type="evidence" value="ECO:0007669"/>
    <property type="project" value="InterPro"/>
</dbReference>
<dbReference type="InterPro" id="IPR013525">
    <property type="entry name" value="ABC2_TM"/>
</dbReference>
<organism evidence="11 12">
    <name type="scientific">Leifsonia xyli subsp. cynodontis DSM 46306</name>
    <dbReference type="NCBI Taxonomy" id="1389489"/>
    <lineage>
        <taxon>Bacteria</taxon>
        <taxon>Bacillati</taxon>
        <taxon>Actinomycetota</taxon>
        <taxon>Actinomycetes</taxon>
        <taxon>Micrococcales</taxon>
        <taxon>Microbacteriaceae</taxon>
        <taxon>Leifsonia</taxon>
    </lineage>
</organism>
<dbReference type="GO" id="GO:0015920">
    <property type="term" value="P:lipopolysaccharide transport"/>
    <property type="evidence" value="ECO:0007669"/>
    <property type="project" value="TreeGrafter"/>
</dbReference>
<evidence type="ECO:0000256" key="8">
    <source>
        <dbReference type="ARBA" id="ARBA00023136"/>
    </source>
</evidence>
<evidence type="ECO:0000256" key="6">
    <source>
        <dbReference type="ARBA" id="ARBA00022692"/>
    </source>
</evidence>
<dbReference type="KEGG" id="lxy:O159_05140"/>
<feature type="transmembrane region" description="Helical" evidence="9">
    <location>
        <begin position="209"/>
        <end position="230"/>
    </location>
</feature>
<accession>U3P5G6</accession>
<comment type="subcellular location">
    <subcellularLocation>
        <location evidence="1">Cell inner membrane</location>
        <topology evidence="1">Multi-pass membrane protein</topology>
    </subcellularLocation>
    <subcellularLocation>
        <location evidence="9">Cell membrane</location>
        <topology evidence="9">Multi-pass membrane protein</topology>
    </subcellularLocation>
</comment>
<evidence type="ECO:0000256" key="9">
    <source>
        <dbReference type="RuleBase" id="RU361157"/>
    </source>
</evidence>
<dbReference type="Proteomes" id="UP000016743">
    <property type="component" value="Chromosome"/>
</dbReference>
<reference evidence="11 12" key="1">
    <citation type="journal article" date="2013" name="Genome Announc.">
        <title>Complete Genome Sequence of Leifsonia xyli subsp. cynodontis Strain DSM46306, a Gram-Positive Bacterial Pathogen of Grasses.</title>
        <authorList>
            <person name="Monteiro-Vitorello C.B."/>
            <person name="Zerillo M.M."/>
            <person name="Van Sluys M.A."/>
            <person name="Camargo L.E."/>
            <person name="Kitajima J.P."/>
        </authorList>
    </citation>
    <scope>NUCLEOTIDE SEQUENCE [LARGE SCALE GENOMIC DNA]</scope>
    <source>
        <strain evidence="11 12">DSM 46306</strain>
    </source>
</reference>
<evidence type="ECO:0000256" key="1">
    <source>
        <dbReference type="ARBA" id="ARBA00004429"/>
    </source>
</evidence>
<evidence type="ECO:0000256" key="4">
    <source>
        <dbReference type="ARBA" id="ARBA00022475"/>
    </source>
</evidence>
<protein>
    <recommendedName>
        <fullName evidence="9">Transport permease protein</fullName>
    </recommendedName>
</protein>
<dbReference type="RefSeq" id="WP_021754150.1">
    <property type="nucleotide sequence ID" value="NC_022438.1"/>
</dbReference>
<keyword evidence="8 9" id="KW-0472">Membrane</keyword>
<gene>
    <name evidence="11" type="ORF">O159_05140</name>
</gene>
<feature type="transmembrane region" description="Helical" evidence="9">
    <location>
        <begin position="96"/>
        <end position="125"/>
    </location>
</feature>
<feature type="transmembrane region" description="Helical" evidence="9">
    <location>
        <begin position="176"/>
        <end position="202"/>
    </location>
</feature>
<keyword evidence="6 9" id="KW-0812">Transmembrane</keyword>
<evidence type="ECO:0000313" key="11">
    <source>
        <dbReference type="EMBL" id="AGW40709.1"/>
    </source>
</evidence>
<keyword evidence="7 9" id="KW-1133">Transmembrane helix</keyword>
<dbReference type="PROSITE" id="PS51012">
    <property type="entry name" value="ABC_TM2"/>
    <property type="match status" value="1"/>
</dbReference>
<dbReference type="PATRIC" id="fig|1389489.3.peg.497"/>
<dbReference type="EMBL" id="CP006734">
    <property type="protein sequence ID" value="AGW40709.1"/>
    <property type="molecule type" value="Genomic_DNA"/>
</dbReference>
<keyword evidence="3 9" id="KW-0813">Transport</keyword>
<evidence type="ECO:0000256" key="3">
    <source>
        <dbReference type="ARBA" id="ARBA00022448"/>
    </source>
</evidence>
<feature type="transmembrane region" description="Helical" evidence="9">
    <location>
        <begin position="61"/>
        <end position="84"/>
    </location>
</feature>
<dbReference type="HOGENOM" id="CLU_060703_3_0_11"/>
<dbReference type="STRING" id="1389489.O159_05140"/>
<evidence type="ECO:0000256" key="7">
    <source>
        <dbReference type="ARBA" id="ARBA00022989"/>
    </source>
</evidence>
<keyword evidence="5" id="KW-0997">Cell inner membrane</keyword>
<dbReference type="InterPro" id="IPR047817">
    <property type="entry name" value="ABC2_TM_bact-type"/>
</dbReference>
<dbReference type="PANTHER" id="PTHR30413:SF8">
    <property type="entry name" value="TRANSPORT PERMEASE PROTEIN"/>
    <property type="match status" value="1"/>
</dbReference>
<feature type="domain" description="ABC transmembrane type-2" evidence="10">
    <location>
        <begin position="63"/>
        <end position="303"/>
    </location>
</feature>
<keyword evidence="4 9" id="KW-1003">Cell membrane</keyword>
<name>U3P5G6_LEIXC</name>
<feature type="transmembrane region" description="Helical" evidence="9">
    <location>
        <begin position="137"/>
        <end position="164"/>
    </location>
</feature>
<dbReference type="GO" id="GO:0005886">
    <property type="term" value="C:plasma membrane"/>
    <property type="evidence" value="ECO:0007669"/>
    <property type="project" value="UniProtKB-SubCell"/>
</dbReference>
<dbReference type="PANTHER" id="PTHR30413">
    <property type="entry name" value="INNER MEMBRANE TRANSPORT PERMEASE"/>
    <property type="match status" value="1"/>
</dbReference>
<dbReference type="OrthoDB" id="9789409at2"/>
<proteinExistence type="inferred from homology"/>